<feature type="domain" description="Fe2OG dioxygenase" evidence="8">
    <location>
        <begin position="164"/>
        <end position="264"/>
    </location>
</feature>
<dbReference type="Pfam" id="PF14226">
    <property type="entry name" value="DIOX_N"/>
    <property type="match status" value="1"/>
</dbReference>
<keyword evidence="10" id="KW-1185">Reference proteome</keyword>
<keyword evidence="3 9" id="KW-0223">Dioxygenase</keyword>
<keyword evidence="5 7" id="KW-0408">Iron</keyword>
<evidence type="ECO:0000256" key="5">
    <source>
        <dbReference type="ARBA" id="ARBA00023004"/>
    </source>
</evidence>
<protein>
    <submittedName>
        <fullName evidence="9">Putative 2-oxoglutarate-dependent dioxygenase AOP1.2</fullName>
    </submittedName>
</protein>
<dbReference type="Proteomes" id="UP000516437">
    <property type="component" value="Chromosome 2"/>
</dbReference>
<evidence type="ECO:0000259" key="8">
    <source>
        <dbReference type="PROSITE" id="PS51471"/>
    </source>
</evidence>
<dbReference type="GO" id="GO:0046872">
    <property type="term" value="F:metal ion binding"/>
    <property type="evidence" value="ECO:0007669"/>
    <property type="project" value="UniProtKB-KW"/>
</dbReference>
<dbReference type="FunFam" id="2.60.120.330:FF:000022">
    <property type="entry name" value="Probable 2-oxoglutarate-dependent dioxygenase AOP1.2"/>
    <property type="match status" value="1"/>
</dbReference>
<dbReference type="OrthoDB" id="288590at2759"/>
<reference evidence="9 10" key="1">
    <citation type="journal article" date="2019" name="Plant Biotechnol. J.">
        <title>The red bayberry genome and genetic basis of sex determination.</title>
        <authorList>
            <person name="Jia H.M."/>
            <person name="Jia H.J."/>
            <person name="Cai Q.L."/>
            <person name="Wang Y."/>
            <person name="Zhao H.B."/>
            <person name="Yang W.F."/>
            <person name="Wang G.Y."/>
            <person name="Li Y.H."/>
            <person name="Zhan D.L."/>
            <person name="Shen Y.T."/>
            <person name="Niu Q.F."/>
            <person name="Chang L."/>
            <person name="Qiu J."/>
            <person name="Zhao L."/>
            <person name="Xie H.B."/>
            <person name="Fu W.Y."/>
            <person name="Jin J."/>
            <person name="Li X.W."/>
            <person name="Jiao Y."/>
            <person name="Zhou C.C."/>
            <person name="Tu T."/>
            <person name="Chai C.Y."/>
            <person name="Gao J.L."/>
            <person name="Fan L.J."/>
            <person name="van de Weg E."/>
            <person name="Wang J.Y."/>
            <person name="Gao Z.S."/>
        </authorList>
    </citation>
    <scope>NUCLEOTIDE SEQUENCE [LARGE SCALE GENOMIC DNA]</scope>
    <source>
        <tissue evidence="9">Leaves</tissue>
    </source>
</reference>
<comment type="caution">
    <text evidence="9">The sequence shown here is derived from an EMBL/GenBank/DDBJ whole genome shotgun (WGS) entry which is preliminary data.</text>
</comment>
<dbReference type="Pfam" id="PF03171">
    <property type="entry name" value="2OG-FeII_Oxy"/>
    <property type="match status" value="1"/>
</dbReference>
<dbReference type="InterPro" id="IPR026992">
    <property type="entry name" value="DIOX_N"/>
</dbReference>
<accession>A0A6A1WIW8</accession>
<evidence type="ECO:0000256" key="3">
    <source>
        <dbReference type="ARBA" id="ARBA00022964"/>
    </source>
</evidence>
<dbReference type="InterPro" id="IPR005123">
    <property type="entry name" value="Oxoglu/Fe-dep_dioxygenase_dom"/>
</dbReference>
<proteinExistence type="inferred from homology"/>
<comment type="function">
    <text evidence="6">Probable 2-oxoglutarate-dependent dioxygenase that may be involved in glucosinolates biosynthesis. May play a role in the production of aliphatic glucosinolates.</text>
</comment>
<dbReference type="AlphaFoldDB" id="A0A6A1WIW8"/>
<comment type="similarity">
    <text evidence="1 7">Belongs to the iron/ascorbate-dependent oxidoreductase family.</text>
</comment>
<dbReference type="EMBL" id="RXIC02000020">
    <property type="protein sequence ID" value="KAB1223608.1"/>
    <property type="molecule type" value="Genomic_DNA"/>
</dbReference>
<dbReference type="SUPFAM" id="SSF51197">
    <property type="entry name" value="Clavaminate synthase-like"/>
    <property type="match status" value="1"/>
</dbReference>
<evidence type="ECO:0000256" key="2">
    <source>
        <dbReference type="ARBA" id="ARBA00022723"/>
    </source>
</evidence>
<evidence type="ECO:0000256" key="1">
    <source>
        <dbReference type="ARBA" id="ARBA00008056"/>
    </source>
</evidence>
<dbReference type="InterPro" id="IPR044861">
    <property type="entry name" value="IPNS-like_FE2OG_OXY"/>
</dbReference>
<dbReference type="PROSITE" id="PS51471">
    <property type="entry name" value="FE2OG_OXY"/>
    <property type="match status" value="1"/>
</dbReference>
<dbReference type="InterPro" id="IPR027443">
    <property type="entry name" value="IPNS-like_sf"/>
</dbReference>
<dbReference type="GO" id="GO:0051213">
    <property type="term" value="F:dioxygenase activity"/>
    <property type="evidence" value="ECO:0007669"/>
    <property type="project" value="UniProtKB-KW"/>
</dbReference>
<dbReference type="Gene3D" id="2.60.120.330">
    <property type="entry name" value="B-lactam Antibiotic, Isopenicillin N Synthase, Chain"/>
    <property type="match status" value="1"/>
</dbReference>
<keyword evidence="4 7" id="KW-0560">Oxidoreductase</keyword>
<evidence type="ECO:0000256" key="4">
    <source>
        <dbReference type="ARBA" id="ARBA00023002"/>
    </source>
</evidence>
<dbReference type="InterPro" id="IPR050231">
    <property type="entry name" value="Iron_ascorbate_oxido_reductase"/>
</dbReference>
<evidence type="ECO:0000313" key="10">
    <source>
        <dbReference type="Proteomes" id="UP000516437"/>
    </source>
</evidence>
<evidence type="ECO:0000256" key="6">
    <source>
        <dbReference type="ARBA" id="ARBA00057022"/>
    </source>
</evidence>
<gene>
    <name evidence="9" type="ORF">CJ030_MR2G024101</name>
</gene>
<evidence type="ECO:0000256" key="7">
    <source>
        <dbReference type="RuleBase" id="RU003682"/>
    </source>
</evidence>
<keyword evidence="2 7" id="KW-0479">Metal-binding</keyword>
<dbReference type="PRINTS" id="PR00682">
    <property type="entry name" value="IPNSYNTHASE"/>
</dbReference>
<organism evidence="9 10">
    <name type="scientific">Morella rubra</name>
    <name type="common">Chinese bayberry</name>
    <dbReference type="NCBI Taxonomy" id="262757"/>
    <lineage>
        <taxon>Eukaryota</taxon>
        <taxon>Viridiplantae</taxon>
        <taxon>Streptophyta</taxon>
        <taxon>Embryophyta</taxon>
        <taxon>Tracheophyta</taxon>
        <taxon>Spermatophyta</taxon>
        <taxon>Magnoliopsida</taxon>
        <taxon>eudicotyledons</taxon>
        <taxon>Gunneridae</taxon>
        <taxon>Pentapetalae</taxon>
        <taxon>rosids</taxon>
        <taxon>fabids</taxon>
        <taxon>Fagales</taxon>
        <taxon>Myricaceae</taxon>
        <taxon>Morella</taxon>
    </lineage>
</organism>
<sequence length="315" mass="35705">MASNSPLIRLPVIDFSKPELKPGTPDWDSLRAQVRQALEEYGCFEALFNKVQLELRKALLGAIDELFDLPLPTKLRNVSKRPFHGYIGQHPEVPLYESLGIDDANIPENVKNQANILWPEGKQSFCNTIQSFSEQVSELDQMIRRMVLESLGVEKYLDEHMGSTKYVLRVMKYQGPQTTETKLGLKAHTDINMVTILYQNEVEGLEVKTQDGEWINFIPSPDSFAVMIGDSLLAWTNGRLHSPHHRVMMTGNKARYSVGLFSVPKAGYIIEAPEELVDEEHPLLFKPFDYDQFLAFYYTEAGQNAKSALSTYCGV</sequence>
<dbReference type="PANTHER" id="PTHR47990">
    <property type="entry name" value="2-OXOGLUTARATE (2OG) AND FE(II)-DEPENDENT OXYGENASE SUPERFAMILY PROTEIN-RELATED"/>
    <property type="match status" value="1"/>
</dbReference>
<name>A0A6A1WIW8_9ROSI</name>
<evidence type="ECO:0000313" key="9">
    <source>
        <dbReference type="EMBL" id="KAB1223608.1"/>
    </source>
</evidence>